<dbReference type="AlphaFoldDB" id="C3MRR6"/>
<dbReference type="KEGG" id="sia:M1425_2449"/>
<dbReference type="EMBL" id="CP001400">
    <property type="protein sequence ID" value="ACP39236.1"/>
    <property type="molecule type" value="Genomic_DNA"/>
</dbReference>
<dbReference type="InterPro" id="IPR006783">
    <property type="entry name" value="Transposase_ISC1217"/>
</dbReference>
<reference evidence="5 9" key="1">
    <citation type="journal article" date="2009" name="Proc. Natl. Acad. Sci. U.S.A.">
        <title>Biogeography of the Sulfolobus islandicus pan-genome.</title>
        <authorList>
            <person name="Reno M.L."/>
            <person name="Held N.L."/>
            <person name="Fields C.J."/>
            <person name="Burke P.V."/>
            <person name="Whitaker R.J."/>
        </authorList>
    </citation>
    <scope>NUCLEOTIDE SEQUENCE [LARGE SCALE GENOMIC DNA]</scope>
    <source>
        <strain evidence="5">M.14.25</strain>
        <strain evidence="9">M.14.25 / Kamchatka #1</strain>
    </source>
</reference>
<dbReference type="KEGG" id="sia:M1425_2519"/>
<evidence type="ECO:0000313" key="6">
    <source>
        <dbReference type="EMBL" id="ACP39150.1"/>
    </source>
</evidence>
<evidence type="ECO:0000313" key="2">
    <source>
        <dbReference type="EMBL" id="ACP37616.1"/>
    </source>
</evidence>
<dbReference type="SUPFAM" id="SSF53098">
    <property type="entry name" value="Ribonuclease H-like"/>
    <property type="match status" value="1"/>
</dbReference>
<evidence type="ECO:0000313" key="5">
    <source>
        <dbReference type="EMBL" id="ACP38859.1"/>
    </source>
</evidence>
<dbReference type="KEGG" id="sia:M1425_0856"/>
<organism evidence="5 9">
    <name type="scientific">Saccharolobus islandicus (strain M.14.25 / Kamchatka #1)</name>
    <name type="common">Sulfolobus islandicus</name>
    <dbReference type="NCBI Taxonomy" id="427317"/>
    <lineage>
        <taxon>Archaea</taxon>
        <taxon>Thermoproteota</taxon>
        <taxon>Thermoprotei</taxon>
        <taxon>Sulfolobales</taxon>
        <taxon>Sulfolobaceae</taxon>
        <taxon>Saccharolobus</taxon>
    </lineage>
</organism>
<dbReference type="InterPro" id="IPR012337">
    <property type="entry name" value="RNaseH-like_sf"/>
</dbReference>
<dbReference type="KEGG" id="sia:M1425_2425"/>
<dbReference type="EMBL" id="CP001400">
    <property type="protein sequence ID" value="ACP37668.1"/>
    <property type="molecule type" value="Genomic_DNA"/>
</dbReference>
<dbReference type="EMBL" id="CP001400">
    <property type="protein sequence ID" value="ACP37486.1"/>
    <property type="molecule type" value="Genomic_DNA"/>
</dbReference>
<dbReference type="Proteomes" id="UP000001350">
    <property type="component" value="Chromosome"/>
</dbReference>
<dbReference type="EMBL" id="CP001400">
    <property type="protein sequence ID" value="ACP37656.1"/>
    <property type="molecule type" value="Genomic_DNA"/>
</dbReference>
<gene>
    <name evidence="1" type="ordered locus">M1425_0663</name>
    <name evidence="2" type="ordered locus">M1425_0809</name>
    <name evidence="3" type="ordered locus">M1425_0856</name>
    <name evidence="4" type="ordered locus">M1425_0871</name>
    <name evidence="5" type="ordered locus">M1425_2120</name>
    <name evidence="6" type="ordered locus">M1425_2425</name>
    <name evidence="7" type="ordered locus">M1425_2449</name>
    <name evidence="8" type="ordered locus">M1425_2519</name>
</gene>
<evidence type="ECO:0000313" key="7">
    <source>
        <dbReference type="EMBL" id="ACP39173.1"/>
    </source>
</evidence>
<evidence type="ECO:0000313" key="8">
    <source>
        <dbReference type="EMBL" id="ACP39236.1"/>
    </source>
</evidence>
<dbReference type="EMBL" id="CP001400">
    <property type="protein sequence ID" value="ACP38859.1"/>
    <property type="molecule type" value="Genomic_DNA"/>
</dbReference>
<dbReference type="KEGG" id="sia:M1425_0871"/>
<dbReference type="Pfam" id="PF04693">
    <property type="entry name" value="DDE_Tnp_2"/>
    <property type="match status" value="1"/>
</dbReference>
<dbReference type="GeneID" id="7796382"/>
<evidence type="ECO:0000313" key="1">
    <source>
        <dbReference type="EMBL" id="ACP37486.1"/>
    </source>
</evidence>
<dbReference type="KEGG" id="sia:M1425_0809"/>
<accession>C3MRR6</accession>
<evidence type="ECO:0000313" key="4">
    <source>
        <dbReference type="EMBL" id="ACP37668.1"/>
    </source>
</evidence>
<dbReference type="KEGG" id="sia:M1425_2120"/>
<proteinExistence type="predicted"/>
<dbReference type="HOGENOM" id="CLU_077283_0_0_2"/>
<dbReference type="EMBL" id="CP001400">
    <property type="protein sequence ID" value="ACP39173.1"/>
    <property type="molecule type" value="Genomic_DNA"/>
</dbReference>
<dbReference type="RefSeq" id="WP_012710760.1">
    <property type="nucleotide sequence ID" value="NC_012588.1"/>
</dbReference>
<dbReference type="EMBL" id="CP001400">
    <property type="protein sequence ID" value="ACP39150.1"/>
    <property type="molecule type" value="Genomic_DNA"/>
</dbReference>
<dbReference type="KEGG" id="sia:M1425_0663"/>
<dbReference type="EMBL" id="CP001400">
    <property type="protein sequence ID" value="ACP37616.1"/>
    <property type="molecule type" value="Genomic_DNA"/>
</dbReference>
<name>C3MRR6_SACI4</name>
<evidence type="ECO:0000313" key="9">
    <source>
        <dbReference type="Proteomes" id="UP000001350"/>
    </source>
</evidence>
<protein>
    <submittedName>
        <fullName evidence="5">Transposase, ISC1217</fullName>
    </submittedName>
</protein>
<evidence type="ECO:0000313" key="3">
    <source>
        <dbReference type="EMBL" id="ACP37656.1"/>
    </source>
</evidence>
<sequence>MNPEKELDIARSEFIKSFNYLIGTLRMNGLSRKVAVGLALMTLIGGRASIRNASITFKLNYANLLKTLENLENTWSDYLEALSKVIVGPVVVIIDDTFDHKLYSRVEGIASKYGNYLAWCSTHKRFEPGIQVLTIALYDLAMGKSYLIGAFPYATRKMWESGMVSEFKTKIEMAAEIIEVLKERFHVARVVFDSWYWSEKLVKGSVVSELKSNRRLLRVRPLEGEKTLGVEGHPHVGDLPPGSYLAELTLGDQVITIKLLILVYKDNRLNLYSTDLNLSDEEIEVTWKIRWEIEKLHKDIKALGMQDSSFLKRKRLQGYLLLFVMAVNTVRDLISSLNLKSVEELLRFVEIRLGGALGLMKIFKLR</sequence>